<evidence type="ECO:0008006" key="3">
    <source>
        <dbReference type="Google" id="ProtNLM"/>
    </source>
</evidence>
<dbReference type="InterPro" id="IPR013785">
    <property type="entry name" value="Aldolase_TIM"/>
</dbReference>
<dbReference type="SUPFAM" id="SSF51569">
    <property type="entry name" value="Aldolase"/>
    <property type="match status" value="1"/>
</dbReference>
<dbReference type="PANTHER" id="PTHR47916:SF1">
    <property type="entry name" value="3-HYDROXY-5-PHOSPHONOOXYPENTANE-2,4-DIONE THIOLASE"/>
    <property type="match status" value="1"/>
</dbReference>
<dbReference type="SMART" id="SM01133">
    <property type="entry name" value="DeoC"/>
    <property type="match status" value="1"/>
</dbReference>
<dbReference type="PIRSF" id="PIRSF038992">
    <property type="entry name" value="Aldolase_Ia"/>
    <property type="match status" value="1"/>
</dbReference>
<sequence length="262" mass="28270">MTMAYRMTRTLPADRAAIIMPVDHGLIFDRLPGLENPAAVVEEFGGDDITGFMMSPGLVVRTERYFAERPHLSRVMAIDAFYHYTDAPAGVGALQHSVEDAVRLGVDCVKMLMPWNTTKAEQAALVTRVGKVVSDCERWQIPLMLEPVMLGAPRTPEVVAAEELAARIAFDLGAHIIKIAFPGEEGTRRLVEELGLPVVIAGGPREGDAADTVEAVRQTVVAGARGIIVGRNVWQRSLPEAHSIVGQLAALSRSGGRALQTV</sequence>
<dbReference type="Pfam" id="PF01791">
    <property type="entry name" value="DeoC"/>
    <property type="match status" value="1"/>
</dbReference>
<dbReference type="Gene3D" id="3.20.20.70">
    <property type="entry name" value="Aldolase class I"/>
    <property type="match status" value="1"/>
</dbReference>
<dbReference type="InterPro" id="IPR041720">
    <property type="entry name" value="FbaB-like"/>
</dbReference>
<dbReference type="RefSeq" id="WP_364459916.1">
    <property type="nucleotide sequence ID" value="NZ_JBFARM010000014.1"/>
</dbReference>
<proteinExistence type="predicted"/>
<evidence type="ECO:0000313" key="2">
    <source>
        <dbReference type="Proteomes" id="UP001552427"/>
    </source>
</evidence>
<accession>A0ABV3HFS3</accession>
<protein>
    <recommendedName>
        <fullName evidence="3">Deoxyribose-phosphate aldolase</fullName>
    </recommendedName>
</protein>
<dbReference type="PANTHER" id="PTHR47916">
    <property type="entry name" value="FRUCTOSE-BISPHOSPHATE ALDOLASE CLASS 1"/>
    <property type="match status" value="1"/>
</dbReference>
<evidence type="ECO:0000313" key="1">
    <source>
        <dbReference type="EMBL" id="MEV4291406.1"/>
    </source>
</evidence>
<dbReference type="InterPro" id="IPR050456">
    <property type="entry name" value="DeoC/FbaB_aldolase"/>
</dbReference>
<name>A0ABV3HFS3_9ACTN</name>
<reference evidence="1 2" key="1">
    <citation type="submission" date="2024-06" db="EMBL/GenBank/DDBJ databases">
        <title>The Natural Products Discovery Center: Release of the First 8490 Sequenced Strains for Exploring Actinobacteria Biosynthetic Diversity.</title>
        <authorList>
            <person name="Kalkreuter E."/>
            <person name="Kautsar S.A."/>
            <person name="Yang D."/>
            <person name="Bader C.D."/>
            <person name="Teijaro C.N."/>
            <person name="Fluegel L."/>
            <person name="Davis C.M."/>
            <person name="Simpson J.R."/>
            <person name="Lauterbach L."/>
            <person name="Steele A.D."/>
            <person name="Gui C."/>
            <person name="Meng S."/>
            <person name="Li G."/>
            <person name="Viehrig K."/>
            <person name="Ye F."/>
            <person name="Su P."/>
            <person name="Kiefer A.F."/>
            <person name="Nichols A."/>
            <person name="Cepeda A.J."/>
            <person name="Yan W."/>
            <person name="Fan B."/>
            <person name="Jiang Y."/>
            <person name="Adhikari A."/>
            <person name="Zheng C.-J."/>
            <person name="Schuster L."/>
            <person name="Cowan T.M."/>
            <person name="Smanski M.J."/>
            <person name="Chevrette M.G."/>
            <person name="De Carvalho L.P.S."/>
            <person name="Shen B."/>
        </authorList>
    </citation>
    <scope>NUCLEOTIDE SEQUENCE [LARGE SCALE GENOMIC DNA]</scope>
    <source>
        <strain evidence="1 2">NPDC049574</strain>
    </source>
</reference>
<dbReference type="EMBL" id="JBFARM010000014">
    <property type="protein sequence ID" value="MEV4291406.1"/>
    <property type="molecule type" value="Genomic_DNA"/>
</dbReference>
<dbReference type="Proteomes" id="UP001552427">
    <property type="component" value="Unassembled WGS sequence"/>
</dbReference>
<comment type="caution">
    <text evidence="1">The sequence shown here is derived from an EMBL/GenBank/DDBJ whole genome shotgun (WGS) entry which is preliminary data.</text>
</comment>
<organism evidence="1 2">
    <name type="scientific">Nonomuraea bangladeshensis</name>
    <dbReference type="NCBI Taxonomy" id="404385"/>
    <lineage>
        <taxon>Bacteria</taxon>
        <taxon>Bacillati</taxon>
        <taxon>Actinomycetota</taxon>
        <taxon>Actinomycetes</taxon>
        <taxon>Streptosporangiales</taxon>
        <taxon>Streptosporangiaceae</taxon>
        <taxon>Nonomuraea</taxon>
    </lineage>
</organism>
<dbReference type="InterPro" id="IPR002915">
    <property type="entry name" value="DeoC/FbaB/LacD_aldolase"/>
</dbReference>
<gene>
    <name evidence="1" type="ORF">AB0K40_38380</name>
</gene>
<keyword evidence="2" id="KW-1185">Reference proteome</keyword>